<name>A0A413IDX5_9BACT</name>
<dbReference type="EMBL" id="QSCO01000006">
    <property type="protein sequence ID" value="RGY08099.1"/>
    <property type="molecule type" value="Genomic_DNA"/>
</dbReference>
<dbReference type="Proteomes" id="UP000284434">
    <property type="component" value="Unassembled WGS sequence"/>
</dbReference>
<dbReference type="RefSeq" id="WP_118103376.1">
    <property type="nucleotide sequence ID" value="NZ_QRYW01000001.1"/>
</dbReference>
<organism evidence="2 4">
    <name type="scientific">Odoribacter splanchnicus</name>
    <dbReference type="NCBI Taxonomy" id="28118"/>
    <lineage>
        <taxon>Bacteria</taxon>
        <taxon>Pseudomonadati</taxon>
        <taxon>Bacteroidota</taxon>
        <taxon>Bacteroidia</taxon>
        <taxon>Bacteroidales</taxon>
        <taxon>Odoribacteraceae</taxon>
        <taxon>Odoribacter</taxon>
    </lineage>
</organism>
<evidence type="ECO:0000313" key="3">
    <source>
        <dbReference type="Proteomes" id="UP000283426"/>
    </source>
</evidence>
<evidence type="ECO:0008006" key="5">
    <source>
        <dbReference type="Google" id="ProtNLM"/>
    </source>
</evidence>
<dbReference type="AlphaFoldDB" id="A0A413IDX5"/>
<reference evidence="3 4" key="1">
    <citation type="submission" date="2018-08" db="EMBL/GenBank/DDBJ databases">
        <title>A genome reference for cultivated species of the human gut microbiota.</title>
        <authorList>
            <person name="Zou Y."/>
            <person name="Xue W."/>
            <person name="Luo G."/>
        </authorList>
    </citation>
    <scope>NUCLEOTIDE SEQUENCE [LARGE SCALE GENOMIC DNA]</scope>
    <source>
        <strain evidence="1 3">AF14-6AC</strain>
        <strain evidence="2 4">OF03-11</strain>
    </source>
</reference>
<dbReference type="SUPFAM" id="SSF49464">
    <property type="entry name" value="Carboxypeptidase regulatory domain-like"/>
    <property type="match status" value="1"/>
</dbReference>
<evidence type="ECO:0000313" key="4">
    <source>
        <dbReference type="Proteomes" id="UP000284434"/>
    </source>
</evidence>
<protein>
    <recommendedName>
        <fullName evidence="5">SusC/RagA family TonB-linked outer membrane protein</fullName>
    </recommendedName>
</protein>
<comment type="caution">
    <text evidence="2">The sequence shown here is derived from an EMBL/GenBank/DDBJ whole genome shotgun (WGS) entry which is preliminary data.</text>
</comment>
<sequence length="183" mass="20269">MKKNPGMVFPARGKLSKILFVVRLKFFLILFSCFQLNAAVHSQNNVRISLDLENVSLEQVIWEIQKKTDFVFMYGTRDIEGVKQLTVQETDKEVNEILKTCLKNTGLWFEISGNAVVIKKEVTATEGRKITGKVVDEKGNPLPGVTVIIKGTSLGTVTSVEGEFTITLPVADGQALLFSFVGM</sequence>
<evidence type="ECO:0000313" key="1">
    <source>
        <dbReference type="EMBL" id="RGV30581.1"/>
    </source>
</evidence>
<gene>
    <name evidence="1" type="ORF">DWW24_00450</name>
    <name evidence="2" type="ORF">DXA53_05470</name>
</gene>
<evidence type="ECO:0000313" key="2">
    <source>
        <dbReference type="EMBL" id="RGY08099.1"/>
    </source>
</evidence>
<dbReference type="Proteomes" id="UP000283426">
    <property type="component" value="Unassembled WGS sequence"/>
</dbReference>
<proteinExistence type="predicted"/>
<dbReference type="InterPro" id="IPR008969">
    <property type="entry name" value="CarboxyPept-like_regulatory"/>
</dbReference>
<dbReference type="Pfam" id="PF13715">
    <property type="entry name" value="CarbopepD_reg_2"/>
    <property type="match status" value="1"/>
</dbReference>
<accession>A0A413IDX5</accession>
<dbReference type="Gene3D" id="2.60.40.1120">
    <property type="entry name" value="Carboxypeptidase-like, regulatory domain"/>
    <property type="match status" value="1"/>
</dbReference>
<dbReference type="EMBL" id="QRYW01000001">
    <property type="protein sequence ID" value="RGV30581.1"/>
    <property type="molecule type" value="Genomic_DNA"/>
</dbReference>